<organism evidence="1 2">
    <name type="scientific">Thermoproteus tenax (strain ATCC 35583 / DSM 2078 / JCM 9277 / NBRC 100435 / Kra 1)</name>
    <dbReference type="NCBI Taxonomy" id="768679"/>
    <lineage>
        <taxon>Archaea</taxon>
        <taxon>Thermoproteota</taxon>
        <taxon>Thermoprotei</taxon>
        <taxon>Thermoproteales</taxon>
        <taxon>Thermoproteaceae</taxon>
        <taxon>Thermoproteus</taxon>
    </lineage>
</organism>
<reference evidence="1 2" key="1">
    <citation type="journal article" date="2011" name="PLoS ONE">
        <title>The complete genome sequence of Thermoproteus tenax: a physiologically versatile member of the Crenarchaeota.</title>
        <authorList>
            <person name="Siebers B."/>
            <person name="Zaparty M."/>
            <person name="Raddatz G."/>
            <person name="Tjaden B."/>
            <person name="Albers S.V."/>
            <person name="Bell S.D."/>
            <person name="Blombach F."/>
            <person name="Kletzin A."/>
            <person name="Kyrpides N."/>
            <person name="Lanz C."/>
            <person name="Plagens A."/>
            <person name="Rampp M."/>
            <person name="Rosinus A."/>
            <person name="von Jan M."/>
            <person name="Makarova K.S."/>
            <person name="Klenk H.P."/>
            <person name="Schuster S.C."/>
            <person name="Hensel R."/>
        </authorList>
    </citation>
    <scope>NUCLEOTIDE SEQUENCE [LARGE SCALE GENOMIC DNA]</scope>
    <source>
        <strain evidence="2">ATCC 35583 / DSM 2078 / JCM 9277 / NBRC 100435 / Kra 1</strain>
    </source>
</reference>
<evidence type="ECO:0000313" key="2">
    <source>
        <dbReference type="Proteomes" id="UP000002654"/>
    </source>
</evidence>
<gene>
    <name evidence="1" type="ordered locus">TTX_0409</name>
</gene>
<dbReference type="eggNOG" id="arCOG05630">
    <property type="taxonomic scope" value="Archaea"/>
</dbReference>
<dbReference type="PaxDb" id="768679-TTX_0409"/>
<dbReference type="PATRIC" id="fig|768679.9.peg.426"/>
<dbReference type="HOGENOM" id="CLU_1700339_0_0_2"/>
<dbReference type="KEGG" id="ttn:TTX_0409"/>
<dbReference type="STRING" id="768679.TTX_0409"/>
<name>G4RND6_THETK</name>
<evidence type="ECO:0000313" key="1">
    <source>
        <dbReference type="EMBL" id="CCC81080.1"/>
    </source>
</evidence>
<dbReference type="AlphaFoldDB" id="G4RND6"/>
<dbReference type="Proteomes" id="UP000002654">
    <property type="component" value="Chromosome"/>
</dbReference>
<sequence>MAQLKLCKTQSVLDYRLLLFYDIGANYAEIFSRSGRRAVAKVEGGGRCKGVSRELALTLYPELGWEFLDVEAPFDIRPTDPVPATRVVMKVPFGVTEAVVRAQLKGYPLAEGTLALEAFGHIEFGEVVHVEPTEYAVLTDDTKLRLVEVPVEDDVIIYMRKY</sequence>
<dbReference type="EMBL" id="FN869859">
    <property type="protein sequence ID" value="CCC81080.1"/>
    <property type="molecule type" value="Genomic_DNA"/>
</dbReference>
<accession>G4RND6</accession>
<protein>
    <submittedName>
        <fullName evidence="1">Uncharacterized protein</fullName>
    </submittedName>
</protein>
<proteinExistence type="predicted"/>
<keyword evidence="2" id="KW-1185">Reference proteome</keyword>
<dbReference type="OrthoDB" id="27003at2157"/>